<dbReference type="Proteomes" id="UP000254794">
    <property type="component" value="Unassembled WGS sequence"/>
</dbReference>
<proteinExistence type="predicted"/>
<dbReference type="EC" id="3.2.1.28" evidence="4"/>
<dbReference type="PROSITE" id="PS00928">
    <property type="entry name" value="TREHALASE_2"/>
    <property type="match status" value="1"/>
</dbReference>
<feature type="signal peptide" evidence="3">
    <location>
        <begin position="1"/>
        <end position="21"/>
    </location>
</feature>
<evidence type="ECO:0000313" key="4">
    <source>
        <dbReference type="EMBL" id="STX51087.1"/>
    </source>
</evidence>
<dbReference type="SUPFAM" id="SSF48208">
    <property type="entry name" value="Six-hairpin glycosidases"/>
    <property type="match status" value="1"/>
</dbReference>
<reference evidence="4 5" key="1">
    <citation type="submission" date="2018-06" db="EMBL/GenBank/DDBJ databases">
        <authorList>
            <consortium name="Pathogen Informatics"/>
            <person name="Doyle S."/>
        </authorList>
    </citation>
    <scope>NUCLEOTIDE SEQUENCE [LARGE SCALE GENOMIC DNA]</scope>
    <source>
        <strain evidence="4 5">NCTC13316</strain>
    </source>
</reference>
<protein>
    <submittedName>
        <fullName evidence="4">Alpha,alpha-trehalase</fullName>
        <ecNumber evidence="4">3.2.1.28</ecNumber>
    </submittedName>
</protein>
<evidence type="ECO:0000256" key="2">
    <source>
        <dbReference type="ARBA" id="ARBA00023295"/>
    </source>
</evidence>
<dbReference type="GO" id="GO:0005993">
    <property type="term" value="P:trehalose catabolic process"/>
    <property type="evidence" value="ECO:0007669"/>
    <property type="project" value="TreeGrafter"/>
</dbReference>
<keyword evidence="5" id="KW-1185">Reference proteome</keyword>
<dbReference type="EMBL" id="UGOD01000001">
    <property type="protein sequence ID" value="STX51087.1"/>
    <property type="molecule type" value="Genomic_DNA"/>
</dbReference>
<dbReference type="PANTHER" id="PTHR23403:SF6">
    <property type="entry name" value="CYTOSOLIC NEUTRAL TREHALASE-RELATED"/>
    <property type="match status" value="1"/>
</dbReference>
<keyword evidence="3" id="KW-0732">Signal</keyword>
<dbReference type="PRINTS" id="PR00744">
    <property type="entry name" value="GLHYDRLASE37"/>
</dbReference>
<name>A0A378JJ50_9GAMM</name>
<dbReference type="PANTHER" id="PTHR23403">
    <property type="entry name" value="TREHALASE"/>
    <property type="match status" value="1"/>
</dbReference>
<accession>A0A378JJ50</accession>
<evidence type="ECO:0000256" key="3">
    <source>
        <dbReference type="SAM" id="SignalP"/>
    </source>
</evidence>
<sequence length="528" mass="62090">MRKLLISFFIINCFYSFSLNAESVTTNQTPEADNEIHHYISRSWDVLTRDNRNLFKSWFDSKLPEEKLIIYVPKGEDIEAVKLNATQHLPSDTVKWIEFRYLPKNINSIKEHGLLYLPFPYVVPGGRFNEMYGWDSYFIELGLLEHNRLQLAKNMVDNLIYEVKHYGTILNANRTYYLERSHPPLLTEMILAYYYKTQDKEWLKSTLPAINKLYRYWTQPPHLIPKLGLSRYYAGGSGPCPEESPTYYSKVIDYFQTHDVTDYEKTLYYNEHTKKLTPLFYRADRTVRESGFDITAKFGPFSAAIMDYAPVDLNVLLYKLEQESQEIYTILKQEKIANVWKNRAQRRAKLINRYLWDARTGYYFDYNFKTKKLRNYSYATTFYPLWAGIASKKQAQALINNLPNFLEKGGLLTSKHYPGLQWDAPFGWAPLHYFTVFGLENYGYRQLAHDVANRFIKTVEKGYEQAHTIFEKYDVEERSIHTVDKIKFSYKTNETGFGWTNGVYLVFINFIKKAPIKANILPAATPQS</sequence>
<dbReference type="Gene3D" id="1.50.10.10">
    <property type="match status" value="1"/>
</dbReference>
<dbReference type="PROSITE" id="PS00927">
    <property type="entry name" value="TREHALASE_1"/>
    <property type="match status" value="1"/>
</dbReference>
<dbReference type="OrthoDB" id="106887at2"/>
<keyword evidence="1 4" id="KW-0378">Hydrolase</keyword>
<organism evidence="4 5">
    <name type="scientific">Legionella busanensis</name>
    <dbReference type="NCBI Taxonomy" id="190655"/>
    <lineage>
        <taxon>Bacteria</taxon>
        <taxon>Pseudomonadati</taxon>
        <taxon>Pseudomonadota</taxon>
        <taxon>Gammaproteobacteria</taxon>
        <taxon>Legionellales</taxon>
        <taxon>Legionellaceae</taxon>
        <taxon>Legionella</taxon>
    </lineage>
</organism>
<dbReference type="RefSeq" id="WP_115330748.1">
    <property type="nucleotide sequence ID" value="NZ_CAAAHP010000001.1"/>
</dbReference>
<feature type="chain" id="PRO_5016615876" evidence="3">
    <location>
        <begin position="22"/>
        <end position="528"/>
    </location>
</feature>
<dbReference type="InterPro" id="IPR012341">
    <property type="entry name" value="6hp_glycosidase-like_sf"/>
</dbReference>
<dbReference type="Pfam" id="PF01204">
    <property type="entry name" value="Trehalase"/>
    <property type="match status" value="1"/>
</dbReference>
<dbReference type="InterPro" id="IPR001661">
    <property type="entry name" value="Glyco_hydro_37"/>
</dbReference>
<dbReference type="InterPro" id="IPR018232">
    <property type="entry name" value="Glyco_hydro_37_CS"/>
</dbReference>
<evidence type="ECO:0000313" key="5">
    <source>
        <dbReference type="Proteomes" id="UP000254794"/>
    </source>
</evidence>
<dbReference type="GO" id="GO:0004555">
    <property type="term" value="F:alpha,alpha-trehalase activity"/>
    <property type="evidence" value="ECO:0007669"/>
    <property type="project" value="UniProtKB-EC"/>
</dbReference>
<dbReference type="InterPro" id="IPR008928">
    <property type="entry name" value="6-hairpin_glycosidase_sf"/>
</dbReference>
<keyword evidence="2 4" id="KW-0326">Glycosidase</keyword>
<gene>
    <name evidence="4" type="primary">treF</name>
    <name evidence="4" type="ORF">NCTC13316_01178</name>
</gene>
<evidence type="ECO:0000256" key="1">
    <source>
        <dbReference type="ARBA" id="ARBA00022801"/>
    </source>
</evidence>
<dbReference type="AlphaFoldDB" id="A0A378JJ50"/>